<name>A0A5D3FTG9_9ACTN</name>
<keyword evidence="3" id="KW-1185">Reference proteome</keyword>
<gene>
    <name evidence="2" type="ORF">FXF68_12485</name>
</gene>
<feature type="domain" description="DUF397" evidence="1">
    <location>
        <begin position="2"/>
        <end position="54"/>
    </location>
</feature>
<protein>
    <submittedName>
        <fullName evidence="2">DUF397 domain-containing protein</fullName>
    </submittedName>
</protein>
<sequence length="60" mass="6636">MKWRRSSHTGANGGNCVELADLDRSIAVRDSKNPDGPTLTVARHTWAALLIDVKRGRHDL</sequence>
<dbReference type="Proteomes" id="UP000323505">
    <property type="component" value="Unassembled WGS sequence"/>
</dbReference>
<evidence type="ECO:0000259" key="1">
    <source>
        <dbReference type="Pfam" id="PF04149"/>
    </source>
</evidence>
<dbReference type="InterPro" id="IPR007278">
    <property type="entry name" value="DUF397"/>
</dbReference>
<comment type="caution">
    <text evidence="2">The sequence shown here is derived from an EMBL/GenBank/DDBJ whole genome shotgun (WGS) entry which is preliminary data.</text>
</comment>
<evidence type="ECO:0000313" key="2">
    <source>
        <dbReference type="EMBL" id="TYK51553.1"/>
    </source>
</evidence>
<organism evidence="2 3">
    <name type="scientific">Actinomadura decatromicini</name>
    <dbReference type="NCBI Taxonomy" id="2604572"/>
    <lineage>
        <taxon>Bacteria</taxon>
        <taxon>Bacillati</taxon>
        <taxon>Actinomycetota</taxon>
        <taxon>Actinomycetes</taxon>
        <taxon>Streptosporangiales</taxon>
        <taxon>Thermomonosporaceae</taxon>
        <taxon>Actinomadura</taxon>
    </lineage>
</organism>
<evidence type="ECO:0000313" key="3">
    <source>
        <dbReference type="Proteomes" id="UP000323505"/>
    </source>
</evidence>
<reference evidence="2 3" key="1">
    <citation type="submission" date="2019-08" db="EMBL/GenBank/DDBJ databases">
        <title>Actinomadura sp. nov. CYP1-5 isolated from mountain soil.</title>
        <authorList>
            <person name="Songsumanus A."/>
            <person name="Kuncharoen N."/>
            <person name="Kudo T."/>
            <person name="Yuki M."/>
            <person name="Igarashi Y."/>
            <person name="Tanasupawat S."/>
        </authorList>
    </citation>
    <scope>NUCLEOTIDE SEQUENCE [LARGE SCALE GENOMIC DNA]</scope>
    <source>
        <strain evidence="2 3">CYP1-5</strain>
    </source>
</reference>
<dbReference type="EMBL" id="VSRQ01000002">
    <property type="protein sequence ID" value="TYK51553.1"/>
    <property type="molecule type" value="Genomic_DNA"/>
</dbReference>
<dbReference type="Pfam" id="PF04149">
    <property type="entry name" value="DUF397"/>
    <property type="match status" value="1"/>
</dbReference>
<proteinExistence type="predicted"/>
<dbReference type="AlphaFoldDB" id="A0A5D3FTG9"/>
<accession>A0A5D3FTG9</accession>